<dbReference type="CDD" id="cd04301">
    <property type="entry name" value="NAT_SF"/>
    <property type="match status" value="1"/>
</dbReference>
<keyword evidence="1" id="KW-0808">Transferase</keyword>
<accession>A0A073BE23</accession>
<gene>
    <name evidence="4" type="ORF">GU90_00550</name>
</gene>
<dbReference type="AlphaFoldDB" id="A0A073BE23"/>
<keyword evidence="5" id="KW-1185">Reference proteome</keyword>
<feature type="domain" description="N-acetyltransferase" evidence="3">
    <location>
        <begin position="148"/>
        <end position="309"/>
    </location>
</feature>
<dbReference type="RefSeq" id="WP_029721527.1">
    <property type="nucleotide sequence ID" value="NZ_JAJUIW010000019.1"/>
</dbReference>
<protein>
    <recommendedName>
        <fullName evidence="3">N-acetyltransferase domain-containing protein</fullName>
    </recommendedName>
</protein>
<keyword evidence="2" id="KW-0012">Acyltransferase</keyword>
<evidence type="ECO:0000259" key="3">
    <source>
        <dbReference type="PROSITE" id="PS51186"/>
    </source>
</evidence>
<evidence type="ECO:0000256" key="1">
    <source>
        <dbReference type="ARBA" id="ARBA00022679"/>
    </source>
</evidence>
<dbReference type="SUPFAM" id="SSF55729">
    <property type="entry name" value="Acyl-CoA N-acyltransferases (Nat)"/>
    <property type="match status" value="1"/>
</dbReference>
<sequence>MSRAHHLHQAQCARFRALDEQLPPTYYLPAGEPIKARTADGELVAGVIVHTSNPPGSLQLLWQTAEVFELYPVLGEHPGAGMAALLAEWKAWLAEQDVPDQDSSCVVAWPSRDVEATRALLDHGFVPLSVLAVRPPAPQPLTELSGTVKVRRAGPADLEAVVELTLAELKYASLVGASTFRPNAPQLKRAAAHVRLRTSDPVWLAEREGEPVAVAECAWVDTTRSPGGHRLHPGRWAYVNCLSVHEQARGTGVGRALMATAHQEFFRAGVIGNFLYYNLPNPLSSVFWPRQGYRPLWTIWEARPAVALR</sequence>
<dbReference type="PANTHER" id="PTHR43877">
    <property type="entry name" value="AMINOALKYLPHOSPHONATE N-ACETYLTRANSFERASE-RELATED-RELATED"/>
    <property type="match status" value="1"/>
</dbReference>
<reference evidence="4 5" key="1">
    <citation type="submission" date="2014-06" db="EMBL/GenBank/DDBJ databases">
        <title>Saccharopolyspora rectivirgula DSM-43113 Genome sequencing.</title>
        <authorList>
            <person name="Barrera C."/>
            <person name="Millon L."/>
            <person name="Rognon B."/>
            <person name="Zaugg C."/>
            <person name="Monod M."/>
        </authorList>
    </citation>
    <scope>NUCLEOTIDE SEQUENCE [LARGE SCALE GENOMIC DNA]</scope>
    <source>
        <strain evidence="4 5">DSM 43113</strain>
    </source>
</reference>
<proteinExistence type="predicted"/>
<dbReference type="STRING" id="28042.GU90_00550"/>
<evidence type="ECO:0000313" key="4">
    <source>
        <dbReference type="EMBL" id="KEI46029.1"/>
    </source>
</evidence>
<name>A0A073BE23_9PSEU</name>
<dbReference type="InterPro" id="IPR000182">
    <property type="entry name" value="GNAT_dom"/>
</dbReference>
<dbReference type="EMBL" id="JNVU01000003">
    <property type="protein sequence ID" value="KEI46029.1"/>
    <property type="molecule type" value="Genomic_DNA"/>
</dbReference>
<dbReference type="Gene3D" id="3.40.630.30">
    <property type="match status" value="1"/>
</dbReference>
<organism evidence="4 5">
    <name type="scientific">Saccharopolyspora rectivirgula</name>
    <dbReference type="NCBI Taxonomy" id="28042"/>
    <lineage>
        <taxon>Bacteria</taxon>
        <taxon>Bacillati</taxon>
        <taxon>Actinomycetota</taxon>
        <taxon>Actinomycetes</taxon>
        <taxon>Pseudonocardiales</taxon>
        <taxon>Pseudonocardiaceae</taxon>
        <taxon>Saccharopolyspora</taxon>
    </lineage>
</organism>
<dbReference type="GO" id="GO:0016747">
    <property type="term" value="F:acyltransferase activity, transferring groups other than amino-acyl groups"/>
    <property type="evidence" value="ECO:0007669"/>
    <property type="project" value="InterPro"/>
</dbReference>
<dbReference type="OrthoDB" id="149709at2"/>
<comment type="caution">
    <text evidence="4">The sequence shown here is derived from an EMBL/GenBank/DDBJ whole genome shotgun (WGS) entry which is preliminary data.</text>
</comment>
<dbReference type="InterPro" id="IPR016181">
    <property type="entry name" value="Acyl_CoA_acyltransferase"/>
</dbReference>
<dbReference type="eggNOG" id="COG0456">
    <property type="taxonomic scope" value="Bacteria"/>
</dbReference>
<evidence type="ECO:0000313" key="5">
    <source>
        <dbReference type="Proteomes" id="UP000031419"/>
    </source>
</evidence>
<dbReference type="Proteomes" id="UP000031419">
    <property type="component" value="Unassembled WGS sequence"/>
</dbReference>
<dbReference type="InterPro" id="IPR050832">
    <property type="entry name" value="Bact_Acetyltransf"/>
</dbReference>
<dbReference type="Pfam" id="PF00583">
    <property type="entry name" value="Acetyltransf_1"/>
    <property type="match status" value="1"/>
</dbReference>
<evidence type="ECO:0000256" key="2">
    <source>
        <dbReference type="ARBA" id="ARBA00023315"/>
    </source>
</evidence>
<dbReference type="PROSITE" id="PS51186">
    <property type="entry name" value="GNAT"/>
    <property type="match status" value="1"/>
</dbReference>